<dbReference type="SUPFAM" id="SSF52317">
    <property type="entry name" value="Class I glutamine amidotransferase-like"/>
    <property type="match status" value="1"/>
</dbReference>
<proteinExistence type="predicted"/>
<dbReference type="EMBL" id="JABWRS010000003">
    <property type="protein sequence ID" value="MBC3475005.1"/>
    <property type="molecule type" value="Genomic_DNA"/>
</dbReference>
<evidence type="ECO:0000313" key="3">
    <source>
        <dbReference type="Proteomes" id="UP000628086"/>
    </source>
</evidence>
<dbReference type="InterPro" id="IPR032633">
    <property type="entry name" value="ThiJ-like"/>
</dbReference>
<keyword evidence="1" id="KW-0732">Signal</keyword>
<gene>
    <name evidence="2" type="ORF">HU747_05275</name>
</gene>
<dbReference type="Gene3D" id="3.40.50.880">
    <property type="match status" value="1"/>
</dbReference>
<sequence length="292" mass="31135">MKATGLALALLSSTVFADRAATSDYKGRVLLVASSSNTLTFKDGRTHPTGYFLGELVVPSQTFIKAGYEVVIATPDGNTPALDANSITAEHFEGSAAKLADAMRFVTTYPGMQKPKTLGEVVHSGLDSFDGIYLPGGHAPMVDLMQDKNLGMALRQFHASGKATGLLCHGPIALSSSTDNPEKFRAAMVSDDVSAATNFAPNWIYKGYNMTVYSTTEEKSVEKFLGGDIQFYMEDALTAAGGNVLVKAPGTPFIVEDRELVTGQNPNSAHMIAEAMVRKLDAQVAQRRSASK</sequence>
<keyword evidence="3" id="KW-1185">Reference proteome</keyword>
<dbReference type="InterPro" id="IPR050325">
    <property type="entry name" value="Prot/Nucl_acid_deglycase"/>
</dbReference>
<dbReference type="Pfam" id="PF17124">
    <property type="entry name" value="ThiJ_like"/>
    <property type="match status" value="1"/>
</dbReference>
<reference evidence="2 3" key="1">
    <citation type="journal article" date="2020" name="Microorganisms">
        <title>Reliable Identification of Environmental Pseudomonas Isolates Using the rpoD Gene.</title>
        <authorList>
            <consortium name="The Broad Institute Genome Sequencing Platform"/>
            <person name="Girard L."/>
            <person name="Lood C."/>
            <person name="Rokni-Zadeh H."/>
            <person name="van Noort V."/>
            <person name="Lavigne R."/>
            <person name="De Mot R."/>
        </authorList>
    </citation>
    <scope>NUCLEOTIDE SEQUENCE [LARGE SCALE GENOMIC DNA]</scope>
    <source>
        <strain evidence="2 3">RW7P2</strain>
    </source>
</reference>
<dbReference type="InterPro" id="IPR029062">
    <property type="entry name" value="Class_I_gatase-like"/>
</dbReference>
<feature type="signal peptide" evidence="1">
    <location>
        <begin position="1"/>
        <end position="17"/>
    </location>
</feature>
<name>A0ABR6V3C0_9PSED</name>
<evidence type="ECO:0000313" key="2">
    <source>
        <dbReference type="EMBL" id="MBC3475005.1"/>
    </source>
</evidence>
<organism evidence="2 3">
    <name type="scientific">Pseudomonas taiwanensis</name>
    <dbReference type="NCBI Taxonomy" id="470150"/>
    <lineage>
        <taxon>Bacteria</taxon>
        <taxon>Pseudomonadati</taxon>
        <taxon>Pseudomonadota</taxon>
        <taxon>Gammaproteobacteria</taxon>
        <taxon>Pseudomonadales</taxon>
        <taxon>Pseudomonadaceae</taxon>
        <taxon>Pseudomonas</taxon>
    </lineage>
</organism>
<evidence type="ECO:0000256" key="1">
    <source>
        <dbReference type="SAM" id="SignalP"/>
    </source>
</evidence>
<keyword evidence="2" id="KW-0315">Glutamine amidotransferase</keyword>
<feature type="chain" id="PRO_5046186321" evidence="1">
    <location>
        <begin position="18"/>
        <end position="292"/>
    </location>
</feature>
<accession>A0ABR6V3C0</accession>
<protein>
    <submittedName>
        <fullName evidence="2">Type 1 glutamine amidotransferase domain-containing protein</fullName>
    </submittedName>
</protein>
<dbReference type="PANTHER" id="PTHR48094:SF22">
    <property type="entry name" value="DJ-1_PFPI DOMAIN-CONTAINING PROTEIN"/>
    <property type="match status" value="1"/>
</dbReference>
<dbReference type="Proteomes" id="UP000628086">
    <property type="component" value="Unassembled WGS sequence"/>
</dbReference>
<comment type="caution">
    <text evidence="2">The sequence shown here is derived from an EMBL/GenBank/DDBJ whole genome shotgun (WGS) entry which is preliminary data.</text>
</comment>
<dbReference type="PANTHER" id="PTHR48094">
    <property type="entry name" value="PROTEIN/NUCLEIC ACID DEGLYCASE DJ-1-RELATED"/>
    <property type="match status" value="1"/>
</dbReference>
<dbReference type="CDD" id="cd03141">
    <property type="entry name" value="GATase1_Hsp31_like"/>
    <property type="match status" value="1"/>
</dbReference>